<dbReference type="GO" id="GO:0016787">
    <property type="term" value="F:hydrolase activity"/>
    <property type="evidence" value="ECO:0007669"/>
    <property type="project" value="UniProtKB-KW"/>
</dbReference>
<proteinExistence type="inferred from homology"/>
<sequence>MKLVTYRIGENEKVGILTPEGDSLYPMEVFDLNFKTMLELIDNITADQKKMIQEKMSSGILDAIPLRKVKLLAPIPQPRQDLICMGVNYFEHVHEVNEFVDDGNFKNQDPAIYFSKRVNEAVAPGDYIESHSDIVKDLDYEAELAVIIGKKARNVKAKDASDYVFGYTIVNDVSARTIQSKHKQWYFGKSLDGFTPMGPIIVTADEFAFPPKLKLQCKVNGELRQNTTTDRMIHTISEAIEELSQGMTLLPGTIISTGTPSGVGIAHNPPKILKSGDIVECIIEGIGILSNQVK</sequence>
<accession>A0ABT4D7V3</accession>
<dbReference type="SUPFAM" id="SSF56529">
    <property type="entry name" value="FAH"/>
    <property type="match status" value="1"/>
</dbReference>
<comment type="caution">
    <text evidence="4">The sequence shown here is derived from an EMBL/GenBank/DDBJ whole genome shotgun (WGS) entry which is preliminary data.</text>
</comment>
<reference evidence="4" key="1">
    <citation type="submission" date="2022-12" db="EMBL/GenBank/DDBJ databases">
        <title>Clostridium sp. nov., isolated from industrial wastewater.</title>
        <authorList>
            <person name="Jiayan W."/>
        </authorList>
    </citation>
    <scope>NUCLEOTIDE SEQUENCE</scope>
    <source>
        <strain evidence="4">ZC22-4</strain>
    </source>
</reference>
<dbReference type="PANTHER" id="PTHR42796">
    <property type="entry name" value="FUMARYLACETOACETATE HYDROLASE DOMAIN-CONTAINING PROTEIN 2A-RELATED"/>
    <property type="match status" value="1"/>
</dbReference>
<keyword evidence="4" id="KW-0378">Hydrolase</keyword>
<evidence type="ECO:0000313" key="4">
    <source>
        <dbReference type="EMBL" id="MCY6958379.1"/>
    </source>
</evidence>
<keyword evidence="2" id="KW-0479">Metal-binding</keyword>
<gene>
    <name evidence="4" type="ORF">OW729_07160</name>
</gene>
<dbReference type="InterPro" id="IPR011234">
    <property type="entry name" value="Fumarylacetoacetase-like_C"/>
</dbReference>
<dbReference type="InterPro" id="IPR036663">
    <property type="entry name" value="Fumarylacetoacetase_C_sf"/>
</dbReference>
<evidence type="ECO:0000313" key="5">
    <source>
        <dbReference type="Proteomes" id="UP001144612"/>
    </source>
</evidence>
<dbReference type="RefSeq" id="WP_268060791.1">
    <property type="nucleotide sequence ID" value="NZ_JAPQFJ010000005.1"/>
</dbReference>
<evidence type="ECO:0000256" key="1">
    <source>
        <dbReference type="ARBA" id="ARBA00010211"/>
    </source>
</evidence>
<keyword evidence="5" id="KW-1185">Reference proteome</keyword>
<dbReference type="Pfam" id="PF01557">
    <property type="entry name" value="FAA_hydrolase"/>
    <property type="match status" value="1"/>
</dbReference>
<evidence type="ECO:0000259" key="3">
    <source>
        <dbReference type="Pfam" id="PF01557"/>
    </source>
</evidence>
<dbReference type="PANTHER" id="PTHR42796:SF4">
    <property type="entry name" value="FUMARYLACETOACETATE HYDROLASE DOMAIN-CONTAINING PROTEIN 2A"/>
    <property type="match status" value="1"/>
</dbReference>
<name>A0ABT4D7V3_9CLOT</name>
<evidence type="ECO:0000256" key="2">
    <source>
        <dbReference type="ARBA" id="ARBA00022723"/>
    </source>
</evidence>
<dbReference type="Gene3D" id="3.90.850.10">
    <property type="entry name" value="Fumarylacetoacetase-like, C-terminal domain"/>
    <property type="match status" value="1"/>
</dbReference>
<feature type="domain" description="Fumarylacetoacetase-like C-terminal" evidence="3">
    <location>
        <begin position="82"/>
        <end position="293"/>
    </location>
</feature>
<comment type="similarity">
    <text evidence="1">Belongs to the FAH family.</text>
</comment>
<dbReference type="InterPro" id="IPR051121">
    <property type="entry name" value="FAH"/>
</dbReference>
<dbReference type="EMBL" id="JAPQFJ010000005">
    <property type="protein sequence ID" value="MCY6958379.1"/>
    <property type="molecule type" value="Genomic_DNA"/>
</dbReference>
<organism evidence="4 5">
    <name type="scientific">Clostridium brassicae</name>
    <dbReference type="NCBI Taxonomy" id="2999072"/>
    <lineage>
        <taxon>Bacteria</taxon>
        <taxon>Bacillati</taxon>
        <taxon>Bacillota</taxon>
        <taxon>Clostridia</taxon>
        <taxon>Eubacteriales</taxon>
        <taxon>Clostridiaceae</taxon>
        <taxon>Clostridium</taxon>
    </lineage>
</organism>
<protein>
    <submittedName>
        <fullName evidence="4">Fumarylacetoacetate hydrolase family protein</fullName>
    </submittedName>
</protein>
<dbReference type="Proteomes" id="UP001144612">
    <property type="component" value="Unassembled WGS sequence"/>
</dbReference>